<dbReference type="OrthoDB" id="9218575at2759"/>
<gene>
    <name evidence="1" type="ORF">llap_3762</name>
</gene>
<dbReference type="Proteomes" id="UP000233556">
    <property type="component" value="Unassembled WGS sequence"/>
</dbReference>
<reference evidence="2" key="2">
    <citation type="submission" date="2017-12" db="EMBL/GenBank/DDBJ databases">
        <title>Genome sequence of the Bar-tailed Godwit (Limosa lapponica baueri).</title>
        <authorList>
            <person name="Lima N.C.B."/>
            <person name="Parody-Merino A.M."/>
            <person name="Battley P.F."/>
            <person name="Fidler A.E."/>
            <person name="Prosdocimi F."/>
        </authorList>
    </citation>
    <scope>NUCLEOTIDE SEQUENCE [LARGE SCALE GENOMIC DNA]</scope>
</reference>
<name>A0A2I0UIP4_LIMLA</name>
<sequence length="161" mass="17517">MSFLVLRAPTLDTALQMGSHESIVERQDHLPQPADHASFDATHDAVGFLGCQHTLLNHVELLINQHPQVLLLRAVLNPFSAQPVFVPGIAMSQVQDLALSLVELHEVQTVPCLKPVQVLLDGIPSLDRATQLGVVSKLPEGALNLTVHVSNKGVKQHWSQS</sequence>
<protein>
    <submittedName>
        <fullName evidence="1">Uncharacterized protein</fullName>
    </submittedName>
</protein>
<reference evidence="2" key="1">
    <citation type="submission" date="2017-11" db="EMBL/GenBank/DDBJ databases">
        <authorList>
            <person name="Lima N.C."/>
            <person name="Parody-Merino A.M."/>
            <person name="Battley P.F."/>
            <person name="Fidler A.E."/>
            <person name="Prosdocimi F."/>
        </authorList>
    </citation>
    <scope>NUCLEOTIDE SEQUENCE [LARGE SCALE GENOMIC DNA]</scope>
</reference>
<dbReference type="EMBL" id="KZ505736">
    <property type="protein sequence ID" value="PKU45927.1"/>
    <property type="molecule type" value="Genomic_DNA"/>
</dbReference>
<keyword evidence="2" id="KW-1185">Reference proteome</keyword>
<dbReference type="AlphaFoldDB" id="A0A2I0UIP4"/>
<evidence type="ECO:0000313" key="1">
    <source>
        <dbReference type="EMBL" id="PKU45927.1"/>
    </source>
</evidence>
<organism evidence="1 2">
    <name type="scientific">Limosa lapponica baueri</name>
    <dbReference type="NCBI Taxonomy" id="1758121"/>
    <lineage>
        <taxon>Eukaryota</taxon>
        <taxon>Metazoa</taxon>
        <taxon>Chordata</taxon>
        <taxon>Craniata</taxon>
        <taxon>Vertebrata</taxon>
        <taxon>Euteleostomi</taxon>
        <taxon>Archelosauria</taxon>
        <taxon>Archosauria</taxon>
        <taxon>Dinosauria</taxon>
        <taxon>Saurischia</taxon>
        <taxon>Theropoda</taxon>
        <taxon>Coelurosauria</taxon>
        <taxon>Aves</taxon>
        <taxon>Neognathae</taxon>
        <taxon>Neoaves</taxon>
        <taxon>Charadriiformes</taxon>
        <taxon>Scolopacidae</taxon>
        <taxon>Limosa</taxon>
    </lineage>
</organism>
<evidence type="ECO:0000313" key="2">
    <source>
        <dbReference type="Proteomes" id="UP000233556"/>
    </source>
</evidence>
<accession>A0A2I0UIP4</accession>
<proteinExistence type="predicted"/>